<organism evidence="2 3">
    <name type="scientific">Acetobacterium wieringae</name>
    <dbReference type="NCBI Taxonomy" id="52694"/>
    <lineage>
        <taxon>Bacteria</taxon>
        <taxon>Bacillati</taxon>
        <taxon>Bacillota</taxon>
        <taxon>Clostridia</taxon>
        <taxon>Eubacteriales</taxon>
        <taxon>Eubacteriaceae</taxon>
        <taxon>Acetobacterium</taxon>
    </lineage>
</organism>
<keyword evidence="3" id="KW-1185">Reference proteome</keyword>
<dbReference type="SUPFAM" id="SSF88723">
    <property type="entry name" value="PIN domain-like"/>
    <property type="match status" value="1"/>
</dbReference>
<dbReference type="EMBL" id="CP087994">
    <property type="protein sequence ID" value="UYO61614.1"/>
    <property type="molecule type" value="Genomic_DNA"/>
</dbReference>
<accession>A0ABY6HCE5</accession>
<gene>
    <name evidence="2" type="ORF">LNN31_12565</name>
</gene>
<proteinExistence type="predicted"/>
<evidence type="ECO:0000313" key="2">
    <source>
        <dbReference type="EMBL" id="UYO61614.1"/>
    </source>
</evidence>
<keyword evidence="1" id="KW-0175">Coiled coil</keyword>
<dbReference type="RefSeq" id="WP_263992496.1">
    <property type="nucleotide sequence ID" value="NZ_CP087994.1"/>
</dbReference>
<feature type="coiled-coil region" evidence="1">
    <location>
        <begin position="8"/>
        <end position="35"/>
    </location>
</feature>
<protein>
    <recommendedName>
        <fullName evidence="4">PIN domain-containing protein</fullName>
    </recommendedName>
</protein>
<name>A0ABY6HCE5_9FIRM</name>
<dbReference type="InterPro" id="IPR029060">
    <property type="entry name" value="PIN-like_dom_sf"/>
</dbReference>
<evidence type="ECO:0000256" key="1">
    <source>
        <dbReference type="SAM" id="Coils"/>
    </source>
</evidence>
<reference evidence="2" key="1">
    <citation type="submission" date="2021-11" db="EMBL/GenBank/DDBJ databases">
        <title>Isoprene-degrading acetogen.</title>
        <authorList>
            <person name="Yang Y."/>
            <person name="Jin H."/>
            <person name="Yan J."/>
        </authorList>
    </citation>
    <scope>NUCLEOTIDE SEQUENCE</scope>
    <source>
        <strain evidence="2">Berkeley</strain>
    </source>
</reference>
<dbReference type="Proteomes" id="UP001163550">
    <property type="component" value="Chromosome"/>
</dbReference>
<evidence type="ECO:0000313" key="3">
    <source>
        <dbReference type="Proteomes" id="UP001163550"/>
    </source>
</evidence>
<evidence type="ECO:0008006" key="4">
    <source>
        <dbReference type="Google" id="ProtNLM"/>
    </source>
</evidence>
<dbReference type="Gene3D" id="3.40.50.1010">
    <property type="entry name" value="5'-nuclease"/>
    <property type="match status" value="1"/>
</dbReference>
<sequence>MFFINSKFQEKSDELQSLKKKHDNILKQHNLIKENLAIMTEAFQQKVAENFELKLELKTISSNLSKKENYLLNAEYIFVDTCWLMELSEKTYEQLKLYRGSKIVILQEIIVELDKLINHHSFKTAKAAQTGKSFVNRGLKEGLFTLTTGEGRYADDQLVNIIRKTKGKVALLTLDKQLIARVTSQSTKSMTISVCEI</sequence>